<dbReference type="PANTHER" id="PTHR23360">
    <property type="entry name" value="G-PROTEIN COUPLED RECEPTORS FAMILY 1 PROFILE DOMAIN-CONTAINING PROTEIN-RELATED"/>
    <property type="match status" value="1"/>
</dbReference>
<dbReference type="InterPro" id="IPR017452">
    <property type="entry name" value="GPCR_Rhodpsn_7TM"/>
</dbReference>
<evidence type="ECO:0000313" key="7">
    <source>
        <dbReference type="Proteomes" id="UP000095283"/>
    </source>
</evidence>
<dbReference type="GO" id="GO:0004930">
    <property type="term" value="F:G protein-coupled receptor activity"/>
    <property type="evidence" value="ECO:0007669"/>
    <property type="project" value="InterPro"/>
</dbReference>
<evidence type="ECO:0000256" key="2">
    <source>
        <dbReference type="ARBA" id="ARBA00022692"/>
    </source>
</evidence>
<dbReference type="SUPFAM" id="SSF81321">
    <property type="entry name" value="Family A G protein-coupled receptor-like"/>
    <property type="match status" value="1"/>
</dbReference>
<evidence type="ECO:0000259" key="6">
    <source>
        <dbReference type="PROSITE" id="PS50262"/>
    </source>
</evidence>
<organism evidence="7 8">
    <name type="scientific">Heterorhabditis bacteriophora</name>
    <name type="common">Entomopathogenic nematode worm</name>
    <dbReference type="NCBI Taxonomy" id="37862"/>
    <lineage>
        <taxon>Eukaryota</taxon>
        <taxon>Metazoa</taxon>
        <taxon>Ecdysozoa</taxon>
        <taxon>Nematoda</taxon>
        <taxon>Chromadorea</taxon>
        <taxon>Rhabditida</taxon>
        <taxon>Rhabditina</taxon>
        <taxon>Rhabditomorpha</taxon>
        <taxon>Strongyloidea</taxon>
        <taxon>Heterorhabditidae</taxon>
        <taxon>Heterorhabditis</taxon>
    </lineage>
</organism>
<feature type="transmembrane region" description="Helical" evidence="5">
    <location>
        <begin position="239"/>
        <end position="258"/>
    </location>
</feature>
<keyword evidence="7" id="KW-1185">Reference proteome</keyword>
<dbReference type="PROSITE" id="PS50262">
    <property type="entry name" value="G_PROTEIN_RECEP_F1_2"/>
    <property type="match status" value="1"/>
</dbReference>
<feature type="transmembrane region" description="Helical" evidence="5">
    <location>
        <begin position="197"/>
        <end position="218"/>
    </location>
</feature>
<feature type="domain" description="G-protein coupled receptors family 1 profile" evidence="6">
    <location>
        <begin position="38"/>
        <end position="294"/>
    </location>
</feature>
<dbReference type="WBParaSite" id="Hba_03638">
    <property type="protein sequence ID" value="Hba_03638"/>
    <property type="gene ID" value="Hba_03638"/>
</dbReference>
<name>A0A1I7WF97_HETBA</name>
<feature type="transmembrane region" description="Helical" evidence="5">
    <location>
        <begin position="278"/>
        <end position="297"/>
    </location>
</feature>
<dbReference type="PANTHER" id="PTHR23360:SF29">
    <property type="entry name" value="G_PROTEIN_RECEP_F1_2 DOMAIN-CONTAINING PROTEIN"/>
    <property type="match status" value="1"/>
</dbReference>
<dbReference type="InterPro" id="IPR019424">
    <property type="entry name" value="7TM_GPCR_Srsx"/>
</dbReference>
<dbReference type="InterPro" id="IPR000276">
    <property type="entry name" value="GPCR_Rhodpsn"/>
</dbReference>
<dbReference type="GO" id="GO:0016020">
    <property type="term" value="C:membrane"/>
    <property type="evidence" value="ECO:0007669"/>
    <property type="project" value="UniProtKB-SubCell"/>
</dbReference>
<evidence type="ECO:0000256" key="1">
    <source>
        <dbReference type="ARBA" id="ARBA00004370"/>
    </source>
</evidence>
<evidence type="ECO:0000256" key="3">
    <source>
        <dbReference type="ARBA" id="ARBA00022989"/>
    </source>
</evidence>
<keyword evidence="2 5" id="KW-0812">Transmembrane</keyword>
<sequence>MYTIEETEPANFTEIRVMEEVISAYLILWILGFICFLINIPLLFTFLISKKLRADSTLLICLACGDIANCIGQSMMGFDRYTLFAWSLDTKRIPIETSLTCAEKTFIWFSCYSQFRLIGNIWPPMVQMIMGTERFVACMLPIWYTKWFRDRTFYLSILSIVLVIILCAIALLLAVVNESRGSVKFDCGRKATFSEEYAQFVYFLNMLGYMVGLGLNILSYLRLNYILKNDTVRDQLKRVRYYLAVGVLSTVLVAIPNLKSLFGDQLRIAGLDEWISQAFNWASLVNSSINICVYLAFHREFRQEFARLFGCEC</sequence>
<protein>
    <submittedName>
        <fullName evidence="8">G_PROTEIN_RECEP_F1_2 domain-containing protein</fullName>
    </submittedName>
</protein>
<reference evidence="8" key="1">
    <citation type="submission" date="2016-11" db="UniProtKB">
        <authorList>
            <consortium name="WormBaseParasite"/>
        </authorList>
    </citation>
    <scope>IDENTIFICATION</scope>
</reference>
<dbReference type="AlphaFoldDB" id="A0A1I7WF97"/>
<dbReference type="Proteomes" id="UP000095283">
    <property type="component" value="Unplaced"/>
</dbReference>
<accession>A0A1I7WF97</accession>
<dbReference type="Gene3D" id="1.20.1070.10">
    <property type="entry name" value="Rhodopsin 7-helix transmembrane proteins"/>
    <property type="match status" value="1"/>
</dbReference>
<comment type="subcellular location">
    <subcellularLocation>
        <location evidence="1">Membrane</location>
    </subcellularLocation>
</comment>
<evidence type="ECO:0000256" key="5">
    <source>
        <dbReference type="SAM" id="Phobius"/>
    </source>
</evidence>
<keyword evidence="3 5" id="KW-1133">Transmembrane helix</keyword>
<proteinExistence type="predicted"/>
<dbReference type="SMART" id="SM01381">
    <property type="entry name" value="7TM_GPCR_Srsx"/>
    <property type="match status" value="1"/>
</dbReference>
<evidence type="ECO:0000256" key="4">
    <source>
        <dbReference type="ARBA" id="ARBA00023136"/>
    </source>
</evidence>
<feature type="transmembrane region" description="Helical" evidence="5">
    <location>
        <begin position="26"/>
        <end position="48"/>
    </location>
</feature>
<keyword evidence="4 5" id="KW-0472">Membrane</keyword>
<dbReference type="Pfam" id="PF10320">
    <property type="entry name" value="7TM_GPCR_Srsx"/>
    <property type="match status" value="1"/>
</dbReference>
<feature type="transmembrane region" description="Helical" evidence="5">
    <location>
        <begin position="153"/>
        <end position="177"/>
    </location>
</feature>
<evidence type="ECO:0000313" key="8">
    <source>
        <dbReference type="WBParaSite" id="Hba_03638"/>
    </source>
</evidence>
<dbReference type="InterPro" id="IPR047130">
    <property type="entry name" value="7TM_GPCR_Srsx_nematod"/>
</dbReference>